<dbReference type="Pfam" id="PF21010">
    <property type="entry name" value="HA2_C"/>
    <property type="match status" value="1"/>
</dbReference>
<dbReference type="GO" id="GO:0016787">
    <property type="term" value="F:hydrolase activity"/>
    <property type="evidence" value="ECO:0007669"/>
    <property type="project" value="UniProtKB-KW"/>
</dbReference>
<dbReference type="GO" id="GO:0005524">
    <property type="term" value="F:ATP binding"/>
    <property type="evidence" value="ECO:0007669"/>
    <property type="project" value="UniProtKB-KW"/>
</dbReference>
<evidence type="ECO:0000259" key="10">
    <source>
        <dbReference type="SMART" id="SM00847"/>
    </source>
</evidence>
<sequence length="333" mass="37801">MSELEEQTYPEILRSNLANTVLELVKLGIKDLVKFDYVDAPAPETLMRALELLNYLAALDDEGNLTPLGGMMADFPLDPQLAKMLIVSPEFKCSNEILTITAMMSVPNIWLRPPNQRREADAAKARLTVPDGDHLTLLNVYNEYAQNRWDKNWAWNNYLNLRALAQAENVRNQLSRNMERFEIDSISLTDTKKLYVSIRQALVTGFFMQVAHREGEKGSYVTVKDNQIVALHPSCGLEGQPEWVMFNEFVLTTRPYIRTVSEVKPEWLLEFAPVYYDLRTFPDSETKRALQRASNKKYGVPADGKRNGSSSKGGSKAGTPARETKRRKIGQEP</sequence>
<feature type="region of interest" description="Disordered" evidence="9">
    <location>
        <begin position="287"/>
        <end position="333"/>
    </location>
</feature>
<dbReference type="InterPro" id="IPR048333">
    <property type="entry name" value="HA2_WH"/>
</dbReference>
<dbReference type="Pfam" id="PF04408">
    <property type="entry name" value="WHD_HA2"/>
    <property type="match status" value="1"/>
</dbReference>
<evidence type="ECO:0000256" key="4">
    <source>
        <dbReference type="ARBA" id="ARBA00022801"/>
    </source>
</evidence>
<accession>A0A9W8JMN4</accession>
<feature type="non-terminal residue" evidence="11">
    <location>
        <position position="1"/>
    </location>
</feature>
<dbReference type="GO" id="GO:0003724">
    <property type="term" value="F:RNA helicase activity"/>
    <property type="evidence" value="ECO:0007669"/>
    <property type="project" value="UniProtKB-EC"/>
</dbReference>
<dbReference type="EMBL" id="JANBPK010000421">
    <property type="protein sequence ID" value="KAJ2935654.1"/>
    <property type="molecule type" value="Genomic_DNA"/>
</dbReference>
<evidence type="ECO:0000256" key="8">
    <source>
        <dbReference type="ARBA" id="ARBA00047984"/>
    </source>
</evidence>
<feature type="compositionally biased region" description="Basic residues" evidence="9">
    <location>
        <begin position="324"/>
        <end position="333"/>
    </location>
</feature>
<evidence type="ECO:0000256" key="9">
    <source>
        <dbReference type="SAM" id="MobiDB-lite"/>
    </source>
</evidence>
<dbReference type="GO" id="GO:0005681">
    <property type="term" value="C:spliceosomal complex"/>
    <property type="evidence" value="ECO:0007669"/>
    <property type="project" value="TreeGrafter"/>
</dbReference>
<gene>
    <name evidence="11" type="ORF">H1R20_g1440</name>
</gene>
<dbReference type="OrthoDB" id="10253254at2759"/>
<name>A0A9W8JMN4_9AGAR</name>
<dbReference type="PANTHER" id="PTHR18934:SF109">
    <property type="entry name" value="ATP-DEPENDENT RNA HELICASE DHX15 HOMOLOG"/>
    <property type="match status" value="1"/>
</dbReference>
<keyword evidence="4" id="KW-0378">Hydrolase</keyword>
<dbReference type="Pfam" id="PF07717">
    <property type="entry name" value="OB_NTP_bind"/>
    <property type="match status" value="1"/>
</dbReference>
<comment type="catalytic activity">
    <reaction evidence="8">
        <text>ATP + H2O = ADP + phosphate + H(+)</text>
        <dbReference type="Rhea" id="RHEA:13065"/>
        <dbReference type="ChEBI" id="CHEBI:15377"/>
        <dbReference type="ChEBI" id="CHEBI:15378"/>
        <dbReference type="ChEBI" id="CHEBI:30616"/>
        <dbReference type="ChEBI" id="CHEBI:43474"/>
        <dbReference type="ChEBI" id="CHEBI:456216"/>
        <dbReference type="EC" id="3.6.4.13"/>
    </reaction>
</comment>
<dbReference type="PANTHER" id="PTHR18934">
    <property type="entry name" value="ATP-DEPENDENT RNA HELICASE"/>
    <property type="match status" value="1"/>
</dbReference>
<dbReference type="GO" id="GO:0003723">
    <property type="term" value="F:RNA binding"/>
    <property type="evidence" value="ECO:0007669"/>
    <property type="project" value="TreeGrafter"/>
</dbReference>
<dbReference type="GO" id="GO:0006397">
    <property type="term" value="P:mRNA processing"/>
    <property type="evidence" value="ECO:0007669"/>
    <property type="project" value="UniProtKB-KW"/>
</dbReference>
<dbReference type="EC" id="3.6.4.13" evidence="1"/>
<evidence type="ECO:0000256" key="6">
    <source>
        <dbReference type="ARBA" id="ARBA00022840"/>
    </source>
</evidence>
<dbReference type="Gene3D" id="1.20.120.1080">
    <property type="match status" value="1"/>
</dbReference>
<keyword evidence="5" id="KW-0347">Helicase</keyword>
<dbReference type="SUPFAM" id="SSF52540">
    <property type="entry name" value="P-loop containing nucleoside triphosphate hydrolases"/>
    <property type="match status" value="1"/>
</dbReference>
<evidence type="ECO:0000256" key="2">
    <source>
        <dbReference type="ARBA" id="ARBA00022664"/>
    </source>
</evidence>
<evidence type="ECO:0000313" key="12">
    <source>
        <dbReference type="Proteomes" id="UP001140091"/>
    </source>
</evidence>
<dbReference type="SMART" id="SM00847">
    <property type="entry name" value="HA2"/>
    <property type="match status" value="1"/>
</dbReference>
<dbReference type="InterPro" id="IPR011709">
    <property type="entry name" value="DEAD-box_helicase_OB_fold"/>
</dbReference>
<protein>
    <recommendedName>
        <fullName evidence="1">RNA helicase</fullName>
        <ecNumber evidence="1">3.6.4.13</ecNumber>
    </recommendedName>
</protein>
<evidence type="ECO:0000313" key="11">
    <source>
        <dbReference type="EMBL" id="KAJ2935654.1"/>
    </source>
</evidence>
<keyword evidence="6" id="KW-0067">ATP-binding</keyword>
<feature type="compositionally biased region" description="Low complexity" evidence="9">
    <location>
        <begin position="308"/>
        <end position="318"/>
    </location>
</feature>
<dbReference type="InterPro" id="IPR027417">
    <property type="entry name" value="P-loop_NTPase"/>
</dbReference>
<organism evidence="11 12">
    <name type="scientific">Candolleomyces eurysporus</name>
    <dbReference type="NCBI Taxonomy" id="2828524"/>
    <lineage>
        <taxon>Eukaryota</taxon>
        <taxon>Fungi</taxon>
        <taxon>Dikarya</taxon>
        <taxon>Basidiomycota</taxon>
        <taxon>Agaricomycotina</taxon>
        <taxon>Agaricomycetes</taxon>
        <taxon>Agaricomycetidae</taxon>
        <taxon>Agaricales</taxon>
        <taxon>Agaricineae</taxon>
        <taxon>Psathyrellaceae</taxon>
        <taxon>Candolleomyces</taxon>
    </lineage>
</organism>
<proteinExistence type="predicted"/>
<dbReference type="Proteomes" id="UP001140091">
    <property type="component" value="Unassembled WGS sequence"/>
</dbReference>
<evidence type="ECO:0000256" key="3">
    <source>
        <dbReference type="ARBA" id="ARBA00022741"/>
    </source>
</evidence>
<dbReference type="GO" id="GO:0008380">
    <property type="term" value="P:RNA splicing"/>
    <property type="evidence" value="ECO:0007669"/>
    <property type="project" value="UniProtKB-KW"/>
</dbReference>
<dbReference type="AlphaFoldDB" id="A0A9W8JMN4"/>
<keyword evidence="3" id="KW-0547">Nucleotide-binding</keyword>
<dbReference type="InterPro" id="IPR007502">
    <property type="entry name" value="Helicase-assoc_dom"/>
</dbReference>
<evidence type="ECO:0000256" key="5">
    <source>
        <dbReference type="ARBA" id="ARBA00022806"/>
    </source>
</evidence>
<reference evidence="11" key="1">
    <citation type="submission" date="2022-06" db="EMBL/GenBank/DDBJ databases">
        <title>Genome Sequence of Candolleomyces eurysporus.</title>
        <authorList>
            <person name="Buettner E."/>
        </authorList>
    </citation>
    <scope>NUCLEOTIDE SEQUENCE</scope>
    <source>
        <strain evidence="11">VTCC 930004</strain>
    </source>
</reference>
<feature type="domain" description="Helicase-associated" evidence="10">
    <location>
        <begin position="48"/>
        <end position="138"/>
    </location>
</feature>
<comment type="caution">
    <text evidence="11">The sequence shown here is derived from an EMBL/GenBank/DDBJ whole genome shotgun (WGS) entry which is preliminary data.</text>
</comment>
<keyword evidence="7" id="KW-0508">mRNA splicing</keyword>
<keyword evidence="12" id="KW-1185">Reference proteome</keyword>
<evidence type="ECO:0000256" key="1">
    <source>
        <dbReference type="ARBA" id="ARBA00012552"/>
    </source>
</evidence>
<dbReference type="FunFam" id="1.20.120.1080:FF:000003">
    <property type="entry name" value="Pre-mRNA-splicing factor ATP-dependent RNA helicase PRP43"/>
    <property type="match status" value="1"/>
</dbReference>
<keyword evidence="2" id="KW-0507">mRNA processing</keyword>
<evidence type="ECO:0000256" key="7">
    <source>
        <dbReference type="ARBA" id="ARBA00023187"/>
    </source>
</evidence>